<gene>
    <name evidence="3" type="ORF">GCM10025770_38320</name>
</gene>
<keyword evidence="1" id="KW-0472">Membrane</keyword>
<evidence type="ECO:0000313" key="4">
    <source>
        <dbReference type="Proteomes" id="UP001500547"/>
    </source>
</evidence>
<feature type="transmembrane region" description="Helical" evidence="1">
    <location>
        <begin position="931"/>
        <end position="958"/>
    </location>
</feature>
<keyword evidence="1" id="KW-1133">Transmembrane helix</keyword>
<dbReference type="RefSeq" id="WP_345534720.1">
    <property type="nucleotide sequence ID" value="NZ_BAABLD010000017.1"/>
</dbReference>
<comment type="caution">
    <text evidence="3">The sequence shown here is derived from an EMBL/GenBank/DDBJ whole genome shotgun (WGS) entry which is preliminary data.</text>
</comment>
<sequence>MSNAPTTCKVCESSGLALLFTWHSAIATDTALAPIGASALSSHTTSAKALGLPDLQYARYVLRTLRPGYLHVYHEKAPVRLAKKVSAKDPEAGNWEIFRVAPGGALYPEDHPDFSTAAQFSCSQDGGSHIFTAMAYRLPDAHSSGKLWVAFSANLWTPELRGKNKKKQEVMQCVDVPALLGGASSATYISAKADWIEKNIAEFALGSFDQGGITPAFPFVSRRGQGAKIEARFNVLDSKHSQTKGRSAVIVLRDPVGTAASLAHIGASRHFQAKEYAWTQRHPLGAARSIDFIRDSVYQSQVQEIQKTTRPLLVTDVYDAQGKPLVSETERKFMPKPEEISEWRYIGVMGSQIFYDSKNLYKDIPQSARWLQLNAQPMDGIVIAPAADTAAARTEIATRKINRLHDREAVKKFKEQFQTELNAYNDKITQHGSDHALLINHPPIKAYFDKHFDPADPNRPQQFCKPGLIYLEEATRALIGWGGITPGMEATIRTLLEAKVDSPEGWAWRAVVGNQQGLFSTLDSFLSQQYDWFTNPDNKLDKSYDTLKALLADEDASKILTAKFGWLNKSGIGLSFGMMGFLGGAASHIAAQSISRDFPDEVAKAAQVGAKIEKTTRKFAEVMSKGVAGIELKLAAKVQTWCLNQSIVLEALLNKKPPARPLYVRVDVTLPQALEILVDFRKQKADFNRTTRKMLKELEGLQALDGKQTVSLDFLTTDVALDDAKNIKGLAGEADRVRVSVLSHTAGVPVAALSLQQLGEVYRKAHRYDGLKAGLTALLGESTPAAVRAATSVVAGAVNVPAAALRGATQFNGQLSLFGAWLQWRLHVKNEEKLEELNRRLAERKDLTQGQREAIEDAILITRLGNYDNWCGIAGGTLEMVGVGAAELRLAGTASALTALAAFAGAGGAFMNAAQNFKKAQGKSNGLERAYNLVGVLYVSAGFALGAAGVEVATHWFLERKLLEVGLRVATRDAAGRAIATRFGYGLAIRGGLSLTGVGLVVTVAAFAIEGLVAYYDRTKLEAWVENCYFGNYPKWRAQSRPTDGRRYAGWARMLPEKAIEDPALWDSEAKAFSLALEEANDQGAAS</sequence>
<proteinExistence type="predicted"/>
<keyword evidence="4" id="KW-1185">Reference proteome</keyword>
<evidence type="ECO:0000259" key="2">
    <source>
        <dbReference type="Pfam" id="PF20249"/>
    </source>
</evidence>
<dbReference type="NCBIfam" id="NF041559">
    <property type="entry name" value="BTH_I2691_fam"/>
    <property type="match status" value="1"/>
</dbReference>
<dbReference type="EMBL" id="BAABLD010000017">
    <property type="protein sequence ID" value="GAA5172338.1"/>
    <property type="molecule type" value="Genomic_DNA"/>
</dbReference>
<evidence type="ECO:0000313" key="3">
    <source>
        <dbReference type="EMBL" id="GAA5172338.1"/>
    </source>
</evidence>
<dbReference type="Pfam" id="PF20249">
    <property type="entry name" value="VasX_N"/>
    <property type="match status" value="1"/>
</dbReference>
<name>A0ABP9R868_9RHOO</name>
<protein>
    <recommendedName>
        <fullName evidence="2">Toxin VasX N-terminal region domain-containing protein</fullName>
    </recommendedName>
</protein>
<accession>A0ABP9R868</accession>
<organism evidence="3 4">
    <name type="scientific">Viridibacterium curvum</name>
    <dbReference type="NCBI Taxonomy" id="1101404"/>
    <lineage>
        <taxon>Bacteria</taxon>
        <taxon>Pseudomonadati</taxon>
        <taxon>Pseudomonadota</taxon>
        <taxon>Betaproteobacteria</taxon>
        <taxon>Rhodocyclales</taxon>
        <taxon>Rhodocyclaceae</taxon>
        <taxon>Viridibacterium</taxon>
    </lineage>
</organism>
<keyword evidence="1" id="KW-0812">Transmembrane</keyword>
<dbReference type="InterPro" id="IPR046864">
    <property type="entry name" value="VasX_N"/>
</dbReference>
<feature type="domain" description="Toxin VasX N-terminal region" evidence="2">
    <location>
        <begin position="8"/>
        <end position="178"/>
    </location>
</feature>
<dbReference type="InterPro" id="IPR048126">
    <property type="entry name" value="Toxin_VasX"/>
</dbReference>
<reference evidence="4" key="1">
    <citation type="journal article" date="2019" name="Int. J. Syst. Evol. Microbiol.">
        <title>The Global Catalogue of Microorganisms (GCM) 10K type strain sequencing project: providing services to taxonomists for standard genome sequencing and annotation.</title>
        <authorList>
            <consortium name="The Broad Institute Genomics Platform"/>
            <consortium name="The Broad Institute Genome Sequencing Center for Infectious Disease"/>
            <person name="Wu L."/>
            <person name="Ma J."/>
        </authorList>
    </citation>
    <scope>NUCLEOTIDE SEQUENCE [LARGE SCALE GENOMIC DNA]</scope>
    <source>
        <strain evidence="4">JCM 18715</strain>
    </source>
</reference>
<feature type="transmembrane region" description="Helical" evidence="1">
    <location>
        <begin position="890"/>
        <end position="910"/>
    </location>
</feature>
<dbReference type="CDD" id="cd20707">
    <property type="entry name" value="MIX_III"/>
    <property type="match status" value="1"/>
</dbReference>
<feature type="transmembrane region" description="Helical" evidence="1">
    <location>
        <begin position="993"/>
        <end position="1016"/>
    </location>
</feature>
<dbReference type="Proteomes" id="UP001500547">
    <property type="component" value="Unassembled WGS sequence"/>
</dbReference>
<evidence type="ECO:0000256" key="1">
    <source>
        <dbReference type="SAM" id="Phobius"/>
    </source>
</evidence>